<evidence type="ECO:0000256" key="9">
    <source>
        <dbReference type="SAM" id="Phobius"/>
    </source>
</evidence>
<dbReference type="Pfam" id="PF02653">
    <property type="entry name" value="BPD_transp_2"/>
    <property type="match status" value="1"/>
</dbReference>
<protein>
    <submittedName>
        <fullName evidence="10">Branched-chain amino acid ABC transporter permease</fullName>
    </submittedName>
</protein>
<dbReference type="GO" id="GO:0006865">
    <property type="term" value="P:amino acid transport"/>
    <property type="evidence" value="ECO:0007669"/>
    <property type="project" value="UniProtKB-KW"/>
</dbReference>
<dbReference type="EMBL" id="CP047156">
    <property type="protein sequence ID" value="QHC01124.1"/>
    <property type="molecule type" value="Genomic_DNA"/>
</dbReference>
<keyword evidence="7 9" id="KW-0472">Membrane</keyword>
<evidence type="ECO:0000313" key="11">
    <source>
        <dbReference type="Proteomes" id="UP000463857"/>
    </source>
</evidence>
<dbReference type="RefSeq" id="WP_159546261.1">
    <property type="nucleotide sequence ID" value="NZ_CP047156.1"/>
</dbReference>
<dbReference type="InterPro" id="IPR052157">
    <property type="entry name" value="BCAA_transport_permease"/>
</dbReference>
<feature type="transmembrane region" description="Helical" evidence="9">
    <location>
        <begin position="189"/>
        <end position="211"/>
    </location>
</feature>
<keyword evidence="3" id="KW-1003">Cell membrane</keyword>
<dbReference type="PANTHER" id="PTHR11795">
    <property type="entry name" value="BRANCHED-CHAIN AMINO ACID TRANSPORT SYSTEM PERMEASE PROTEIN LIVH"/>
    <property type="match status" value="1"/>
</dbReference>
<keyword evidence="6 9" id="KW-1133">Transmembrane helix</keyword>
<evidence type="ECO:0000256" key="1">
    <source>
        <dbReference type="ARBA" id="ARBA00004651"/>
    </source>
</evidence>
<sequence>MSTFLQVVIIGLGRGAVYALLALGFVIIYKATETVNFAHGSIALVGGYLVFVARDSWGLPWVVAALIGIATSAILALLIERLLLNNAKLASHDSLAILTIGLDTIFFTEIIRRLGVSDNPNLFIRVDPIRIGDITIQGIYVISLITALILIGAFMLVFHYSNWGVSMRAQAENKEAAALMGIRSGRVTASAWLVGGALAGVAILFIASPSFAGSGLSATSHAIALAAFPAAIIGGLTSTEGAIVGGFVVGLTNSFGDFYVDKVFGTLAVYLIMVVVLVFKPSGLFGKVEQRRV</sequence>
<gene>
    <name evidence="10" type="ORF">EK0264_13030</name>
</gene>
<evidence type="ECO:0000313" key="10">
    <source>
        <dbReference type="EMBL" id="QHC01124.1"/>
    </source>
</evidence>
<evidence type="ECO:0000256" key="8">
    <source>
        <dbReference type="ARBA" id="ARBA00037998"/>
    </source>
</evidence>
<keyword evidence="5" id="KW-0029">Amino-acid transport</keyword>
<organism evidence="10 11">
    <name type="scientific">Epidermidibacterium keratini</name>
    <dbReference type="NCBI Taxonomy" id="1891644"/>
    <lineage>
        <taxon>Bacteria</taxon>
        <taxon>Bacillati</taxon>
        <taxon>Actinomycetota</taxon>
        <taxon>Actinomycetes</taxon>
        <taxon>Sporichthyales</taxon>
        <taxon>Sporichthyaceae</taxon>
        <taxon>Epidermidibacterium</taxon>
    </lineage>
</organism>
<evidence type="ECO:0000256" key="3">
    <source>
        <dbReference type="ARBA" id="ARBA00022475"/>
    </source>
</evidence>
<dbReference type="GO" id="GO:0005886">
    <property type="term" value="C:plasma membrane"/>
    <property type="evidence" value="ECO:0007669"/>
    <property type="project" value="UniProtKB-SubCell"/>
</dbReference>
<proteinExistence type="inferred from homology"/>
<feature type="transmembrane region" description="Helical" evidence="9">
    <location>
        <begin position="223"/>
        <end position="251"/>
    </location>
</feature>
<dbReference type="Proteomes" id="UP000463857">
    <property type="component" value="Chromosome"/>
</dbReference>
<evidence type="ECO:0000256" key="7">
    <source>
        <dbReference type="ARBA" id="ARBA00023136"/>
    </source>
</evidence>
<evidence type="ECO:0000256" key="2">
    <source>
        <dbReference type="ARBA" id="ARBA00022448"/>
    </source>
</evidence>
<keyword evidence="2" id="KW-0813">Transport</keyword>
<evidence type="ECO:0000256" key="5">
    <source>
        <dbReference type="ARBA" id="ARBA00022970"/>
    </source>
</evidence>
<keyword evidence="11" id="KW-1185">Reference proteome</keyword>
<evidence type="ECO:0000256" key="6">
    <source>
        <dbReference type="ARBA" id="ARBA00022989"/>
    </source>
</evidence>
<dbReference type="InterPro" id="IPR001851">
    <property type="entry name" value="ABC_transp_permease"/>
</dbReference>
<feature type="transmembrane region" description="Helical" evidence="9">
    <location>
        <begin position="35"/>
        <end position="53"/>
    </location>
</feature>
<comment type="similarity">
    <text evidence="8">Belongs to the binding-protein-dependent transport system permease family. LivHM subfamily.</text>
</comment>
<dbReference type="AlphaFoldDB" id="A0A7L4YQE8"/>
<keyword evidence="4 9" id="KW-0812">Transmembrane</keyword>
<accession>A0A7L4YQE8</accession>
<dbReference type="CDD" id="cd06582">
    <property type="entry name" value="TM_PBP1_LivH_like"/>
    <property type="match status" value="1"/>
</dbReference>
<dbReference type="OrthoDB" id="3572933at2"/>
<dbReference type="PANTHER" id="PTHR11795:SF450">
    <property type="entry name" value="ABC TRANSPORTER PERMEASE PROTEIN"/>
    <property type="match status" value="1"/>
</dbReference>
<feature type="transmembrane region" description="Helical" evidence="9">
    <location>
        <begin position="6"/>
        <end position="28"/>
    </location>
</feature>
<name>A0A7L4YQE8_9ACTN</name>
<comment type="subcellular location">
    <subcellularLocation>
        <location evidence="1">Cell membrane</location>
        <topology evidence="1">Multi-pass membrane protein</topology>
    </subcellularLocation>
</comment>
<reference evidence="10 11" key="1">
    <citation type="journal article" date="2018" name="Int. J. Syst. Evol. Microbiol.">
        <title>Epidermidibacterium keratini gen. nov., sp. nov., a member of the family Sporichthyaceae, isolated from keratin epidermis.</title>
        <authorList>
            <person name="Lee D.G."/>
            <person name="Trujillo M.E."/>
            <person name="Kang S."/>
            <person name="Nam J.J."/>
            <person name="Kim Y.J."/>
        </authorList>
    </citation>
    <scope>NUCLEOTIDE SEQUENCE [LARGE SCALE GENOMIC DNA]</scope>
    <source>
        <strain evidence="10 11">EPI-7</strain>
    </source>
</reference>
<dbReference type="InParanoid" id="A0A7L4YQE8"/>
<evidence type="ECO:0000256" key="4">
    <source>
        <dbReference type="ARBA" id="ARBA00022692"/>
    </source>
</evidence>
<feature type="transmembrane region" description="Helical" evidence="9">
    <location>
        <begin position="263"/>
        <end position="285"/>
    </location>
</feature>
<feature type="transmembrane region" description="Helical" evidence="9">
    <location>
        <begin position="139"/>
        <end position="160"/>
    </location>
</feature>
<feature type="transmembrane region" description="Helical" evidence="9">
    <location>
        <begin position="59"/>
        <end position="79"/>
    </location>
</feature>
<dbReference type="KEGG" id="eke:EK0264_13030"/>
<dbReference type="GO" id="GO:0022857">
    <property type="term" value="F:transmembrane transporter activity"/>
    <property type="evidence" value="ECO:0007669"/>
    <property type="project" value="InterPro"/>
</dbReference>